<dbReference type="RefSeq" id="WP_163567933.1">
    <property type="nucleotide sequence ID" value="NZ_BAAANY010000029.1"/>
</dbReference>
<proteinExistence type="predicted"/>
<comment type="caution">
    <text evidence="1">The sequence shown here is derived from an EMBL/GenBank/DDBJ whole genome shotgun (WGS) entry which is preliminary data.</text>
</comment>
<reference evidence="1 2" key="1">
    <citation type="journal article" date="2019" name="Int. J. Syst. Evol. Microbiol.">
        <title>The Global Catalogue of Microorganisms (GCM) 10K type strain sequencing project: providing services to taxonomists for standard genome sequencing and annotation.</title>
        <authorList>
            <consortium name="The Broad Institute Genomics Platform"/>
            <consortium name="The Broad Institute Genome Sequencing Center for Infectious Disease"/>
            <person name="Wu L."/>
            <person name="Ma J."/>
        </authorList>
    </citation>
    <scope>NUCLEOTIDE SEQUENCE [LARGE SCALE GENOMIC DNA]</scope>
    <source>
        <strain evidence="1 2">JCM 14718</strain>
    </source>
</reference>
<evidence type="ECO:0000313" key="1">
    <source>
        <dbReference type="EMBL" id="GAA1704122.1"/>
    </source>
</evidence>
<organism evidence="1 2">
    <name type="scientific">Fodinicola feengrottensis</name>
    <dbReference type="NCBI Taxonomy" id="435914"/>
    <lineage>
        <taxon>Bacteria</taxon>
        <taxon>Bacillati</taxon>
        <taxon>Actinomycetota</taxon>
        <taxon>Actinomycetes</taxon>
        <taxon>Mycobacteriales</taxon>
        <taxon>Fodinicola</taxon>
    </lineage>
</organism>
<dbReference type="Proteomes" id="UP001500618">
    <property type="component" value="Unassembled WGS sequence"/>
</dbReference>
<accession>A0ABN2IG45</accession>
<name>A0ABN2IG45_9ACTN</name>
<dbReference type="EMBL" id="BAAANY010000029">
    <property type="protein sequence ID" value="GAA1704122.1"/>
    <property type="molecule type" value="Genomic_DNA"/>
</dbReference>
<gene>
    <name evidence="1" type="ORF">GCM10009765_61660</name>
</gene>
<keyword evidence="2" id="KW-1185">Reference proteome</keyword>
<protein>
    <submittedName>
        <fullName evidence="1">Uncharacterized protein</fullName>
    </submittedName>
</protein>
<evidence type="ECO:0000313" key="2">
    <source>
        <dbReference type="Proteomes" id="UP001500618"/>
    </source>
</evidence>
<sequence length="111" mass="11738">MFAVPVARHGTLVGYLWASVRDDAAGFIGSHRGAHAVGVDSAALTAHWEDQLRTSALAELAPIATLHHLASAPEHPTYGGVAAPARPQRARTLHHLQNRANPQDDGVFGPL</sequence>